<dbReference type="InterPro" id="IPR007855">
    <property type="entry name" value="RDRP"/>
</dbReference>
<dbReference type="GO" id="GO:0003723">
    <property type="term" value="F:RNA binding"/>
    <property type="evidence" value="ECO:0007669"/>
    <property type="project" value="UniProtKB-KW"/>
</dbReference>
<dbReference type="EMBL" id="JAKLMC020000011">
    <property type="protein sequence ID" value="KAK5953585.1"/>
    <property type="molecule type" value="Genomic_DNA"/>
</dbReference>
<evidence type="ECO:0000313" key="5">
    <source>
        <dbReference type="Proteomes" id="UP001316803"/>
    </source>
</evidence>
<comment type="caution">
    <text evidence="4">The sequence shown here is derived from an EMBL/GenBank/DDBJ whole genome shotgun (WGS) entry which is preliminary data.</text>
</comment>
<keyword evidence="1" id="KW-0548">Nucleotidyltransferase</keyword>
<feature type="region of interest" description="Disordered" evidence="2">
    <location>
        <begin position="143"/>
        <end position="233"/>
    </location>
</feature>
<evidence type="ECO:0000256" key="2">
    <source>
        <dbReference type="SAM" id="MobiDB-lite"/>
    </source>
</evidence>
<dbReference type="EC" id="2.7.7.48" evidence="1"/>
<sequence>MQNTPHKASQEIDRVIDRLNTRWDLQIPRLHGVEARKAGNDGELARKCSSRIRALCWKDNVNIDGVVDDFEDRAAQKHSEWIYKPSQQSGTLPSLPVTKSFLKRDAVSKSRLTPQNRVALIEILAGLLEDEYKLATESDTYQRTSFASENNTSRPPSFTSHPSTSGRTSFTSKSSYTTACETRVTTARSAASMAKKKVKKETVQPASPKNLKREALQPQQTSAKRSKTEPEKGQLTLSQFHARLDAAASKSDLSLASTSKAASRQGLLREQPPPQNISFDTVLSDRGDPVWSENDDDDPNSSNNTSMLSDVGGRESHWSGGTQLEQDFLHDPSVNKSFRAADSIAANLKEQLDKLPTEGPFRGVKRQLLHDLPYWYVFELYRISVHVGCDVGPIFHKIKTRCAKELPSFHRYWKEVPHICKEENSTAPVCSAIKEWTYEDNSYVDEASGRSVQLSARLDFSRTPDKQLFDLTLNPIEVEKSCRFHRKFGADRFMVLDIPSFAPEYPKYLPEKLRKTFKPEEIHEKIFSWLANRDLYIAGRIWRVFYVEPKDVNKKKRKEEGSRQKVHLFAVHGFDFAAPTASATPGRHQALSLLDLIQWHLPLLDNKQSTDLKLFARIHLGLSKTAPTVILDPSELIYVPDKRATDADGKEMADGEIMTDGHGRMSPALASEVWKRIAKAGESMPSAFQARISGAKGLWTVHNDNSHPQYTDKVGRNWWLEVTDSQRKINIPQADEFQRTFEVVKTSHPCTSAHLNIQLINILEHRGVPRECLDEVMLAEMAEYYDSLVEAMGKGRLELRRWRQIHHPARSSMLEMAWCGELPDDREDELDMLLEAGFEPAECRYMVGDVLKNLIALVVEIRKEKLWIQIPHSTNVFCVPDTLGVLQPGEVQLNLSQPISDMQDWELEGRKVLVARNPAHLTSDIQAVKFVYRPELRHLKDVIIFPTQGAYPLAGMLSGGDYDGDTITVIWDERLTESFESVQVPELPTKQQSGVKSETQIVGSIFTGSQPNAQQLNKFMHRCCMINGVASRLGDVTKLLEKLIYAHPDNIMTIEGRKLAALAGYLVDGPKQGDSFSTRTWRDLRNVISNRYQLFLLPDTPAYDDENAITSSHKLPNGECANILDHLKFDVADAKSKQILQDFNQKLVPVWTRDADLDEPYQKAWRRAERAKGEQRQAIKSLLNDAKAQTVKVHTNWQTRHARNEHMKNQKDIGKDAVTMDFRTMTEETKDELEAIEPLQTDCYIYHDFLEDGGGKGTDWAILKTSLLYHEHYKAKMPWKLAGEELCHIKAAAVRRRGGRVRVMTQDMRDHMRFNTKKQLQSAEVIEDDASDETTNIVEE</sequence>
<feature type="domain" description="RDRP core" evidence="3">
    <location>
        <begin position="471"/>
        <end position="1131"/>
    </location>
</feature>
<accession>A0AAN8I8Z1</accession>
<dbReference type="GO" id="GO:0003968">
    <property type="term" value="F:RNA-directed RNA polymerase activity"/>
    <property type="evidence" value="ECO:0007669"/>
    <property type="project" value="UniProtKB-KW"/>
</dbReference>
<organism evidence="4 5">
    <name type="scientific">Knufia fluminis</name>
    <dbReference type="NCBI Taxonomy" id="191047"/>
    <lineage>
        <taxon>Eukaryota</taxon>
        <taxon>Fungi</taxon>
        <taxon>Dikarya</taxon>
        <taxon>Ascomycota</taxon>
        <taxon>Pezizomycotina</taxon>
        <taxon>Eurotiomycetes</taxon>
        <taxon>Chaetothyriomycetidae</taxon>
        <taxon>Chaetothyriales</taxon>
        <taxon>Trichomeriaceae</taxon>
        <taxon>Knufia</taxon>
    </lineage>
</organism>
<evidence type="ECO:0000256" key="1">
    <source>
        <dbReference type="RuleBase" id="RU363098"/>
    </source>
</evidence>
<dbReference type="Pfam" id="PF05183">
    <property type="entry name" value="RdRP"/>
    <property type="match status" value="1"/>
</dbReference>
<keyword evidence="1" id="KW-0696">RNA-directed RNA polymerase</keyword>
<comment type="catalytic activity">
    <reaction evidence="1">
        <text>RNA(n) + a ribonucleoside 5'-triphosphate = RNA(n+1) + diphosphate</text>
        <dbReference type="Rhea" id="RHEA:21248"/>
        <dbReference type="Rhea" id="RHEA-COMP:14527"/>
        <dbReference type="Rhea" id="RHEA-COMP:17342"/>
        <dbReference type="ChEBI" id="CHEBI:33019"/>
        <dbReference type="ChEBI" id="CHEBI:61557"/>
        <dbReference type="ChEBI" id="CHEBI:140395"/>
        <dbReference type="EC" id="2.7.7.48"/>
    </reaction>
</comment>
<keyword evidence="5" id="KW-1185">Reference proteome</keyword>
<feature type="compositionally biased region" description="Polar residues" evidence="2">
    <location>
        <begin position="143"/>
        <end position="189"/>
    </location>
</feature>
<dbReference type="PANTHER" id="PTHR23079:SF14">
    <property type="entry name" value="RNA-DEPENDENT RNA POLYMERASE"/>
    <property type="match status" value="1"/>
</dbReference>
<dbReference type="InterPro" id="IPR057596">
    <property type="entry name" value="RDRP_core"/>
</dbReference>
<gene>
    <name evidence="4" type="ORF">OHC33_005529</name>
</gene>
<keyword evidence="1" id="KW-0694">RNA-binding</keyword>
<dbReference type="Proteomes" id="UP001316803">
    <property type="component" value="Unassembled WGS sequence"/>
</dbReference>
<evidence type="ECO:0000313" key="4">
    <source>
        <dbReference type="EMBL" id="KAK5953585.1"/>
    </source>
</evidence>
<name>A0AAN8I8Z1_9EURO</name>
<keyword evidence="1" id="KW-0808">Transferase</keyword>
<dbReference type="GO" id="GO:0030422">
    <property type="term" value="P:siRNA processing"/>
    <property type="evidence" value="ECO:0007669"/>
    <property type="project" value="TreeGrafter"/>
</dbReference>
<evidence type="ECO:0000259" key="3">
    <source>
        <dbReference type="Pfam" id="PF05183"/>
    </source>
</evidence>
<dbReference type="PANTHER" id="PTHR23079">
    <property type="entry name" value="RNA-DEPENDENT RNA POLYMERASE"/>
    <property type="match status" value="1"/>
</dbReference>
<feature type="region of interest" description="Disordered" evidence="2">
    <location>
        <begin position="263"/>
        <end position="320"/>
    </location>
</feature>
<protein>
    <recommendedName>
        <fullName evidence="1">RNA-dependent RNA polymerase</fullName>
        <ecNumber evidence="1">2.7.7.48</ecNumber>
    </recommendedName>
</protein>
<proteinExistence type="inferred from homology"/>
<comment type="similarity">
    <text evidence="1">Belongs to the RdRP family.</text>
</comment>
<dbReference type="GO" id="GO:0031380">
    <property type="term" value="C:nuclear RNA-directed RNA polymerase complex"/>
    <property type="evidence" value="ECO:0007669"/>
    <property type="project" value="TreeGrafter"/>
</dbReference>
<reference evidence="4 5" key="1">
    <citation type="submission" date="2022-12" db="EMBL/GenBank/DDBJ databases">
        <title>Genomic features and morphological characterization of a novel Knufia sp. strain isolated from spacecraft assembly facility.</title>
        <authorList>
            <person name="Teixeira M."/>
            <person name="Chander A.M."/>
            <person name="Stajich J.E."/>
            <person name="Venkateswaran K."/>
        </authorList>
    </citation>
    <scope>NUCLEOTIDE SEQUENCE [LARGE SCALE GENOMIC DNA]</scope>
    <source>
        <strain evidence="4 5">FJI-L2-BK-P2</strain>
    </source>
</reference>